<keyword evidence="9 11" id="KW-0472">Membrane</keyword>
<keyword evidence="11" id="KW-0256">Endoplasmic reticulum</keyword>
<evidence type="ECO:0000256" key="8">
    <source>
        <dbReference type="ARBA" id="ARBA00022833"/>
    </source>
</evidence>
<feature type="region of interest" description="Disordered" evidence="12">
    <location>
        <begin position="90"/>
        <end position="110"/>
    </location>
</feature>
<dbReference type="SUPFAM" id="SSF57850">
    <property type="entry name" value="RING/U-box"/>
    <property type="match status" value="1"/>
</dbReference>
<proteinExistence type="predicted"/>
<evidence type="ECO:0000256" key="11">
    <source>
        <dbReference type="RuleBase" id="RU369090"/>
    </source>
</evidence>
<dbReference type="PROSITE" id="PS50089">
    <property type="entry name" value="ZF_RING_2"/>
    <property type="match status" value="1"/>
</dbReference>
<dbReference type="GO" id="GO:0005789">
    <property type="term" value="C:endoplasmic reticulum membrane"/>
    <property type="evidence" value="ECO:0007669"/>
    <property type="project" value="UniProtKB-SubCell"/>
</dbReference>
<keyword evidence="4 11" id="KW-0808">Transferase</keyword>
<keyword evidence="7 11" id="KW-0833">Ubl conjugation pathway</keyword>
<dbReference type="InterPro" id="IPR001841">
    <property type="entry name" value="Znf_RING"/>
</dbReference>
<organism evidence="14 15">
    <name type="scientific">Canna indica</name>
    <name type="common">Indian-shot</name>
    <dbReference type="NCBI Taxonomy" id="4628"/>
    <lineage>
        <taxon>Eukaryota</taxon>
        <taxon>Viridiplantae</taxon>
        <taxon>Streptophyta</taxon>
        <taxon>Embryophyta</taxon>
        <taxon>Tracheophyta</taxon>
        <taxon>Spermatophyta</taxon>
        <taxon>Magnoliopsida</taxon>
        <taxon>Liliopsida</taxon>
        <taxon>Zingiberales</taxon>
        <taxon>Cannaceae</taxon>
        <taxon>Canna</taxon>
    </lineage>
</organism>
<dbReference type="GO" id="GO:0061630">
    <property type="term" value="F:ubiquitin protein ligase activity"/>
    <property type="evidence" value="ECO:0007669"/>
    <property type="project" value="UniProtKB-UniRule"/>
</dbReference>
<dbReference type="Gene3D" id="3.30.40.10">
    <property type="entry name" value="Zinc/RING finger domain, C3HC4 (zinc finger)"/>
    <property type="match status" value="1"/>
</dbReference>
<evidence type="ECO:0000256" key="1">
    <source>
        <dbReference type="ARBA" id="ARBA00000900"/>
    </source>
</evidence>
<comment type="pathway">
    <text evidence="3 11">Protein modification; protein ubiquitination.</text>
</comment>
<dbReference type="AlphaFoldDB" id="A0AAQ3KND9"/>
<comment type="subcellular location">
    <subcellularLocation>
        <location evidence="2">Endomembrane system</location>
    </subcellularLocation>
    <subcellularLocation>
        <location evidence="11">Endoplasmic reticulum membrane</location>
        <topology evidence="11">Single-pass type IV membrane protein</topology>
    </subcellularLocation>
</comment>
<reference evidence="14 15" key="1">
    <citation type="submission" date="2023-10" db="EMBL/GenBank/DDBJ databases">
        <title>Chromosome-scale genome assembly provides insights into flower coloration mechanisms of Canna indica.</title>
        <authorList>
            <person name="Li C."/>
        </authorList>
    </citation>
    <scope>NUCLEOTIDE SEQUENCE [LARGE SCALE GENOMIC DNA]</scope>
    <source>
        <tissue evidence="14">Flower</tissue>
    </source>
</reference>
<evidence type="ECO:0000256" key="10">
    <source>
        <dbReference type="PROSITE-ProRule" id="PRU00175"/>
    </source>
</evidence>
<dbReference type="InterPro" id="IPR017907">
    <property type="entry name" value="Znf_RING_CS"/>
</dbReference>
<dbReference type="InterPro" id="IPR045103">
    <property type="entry name" value="RNF5/RNF185-like"/>
</dbReference>
<protein>
    <recommendedName>
        <fullName evidence="11">E3 ubiquitin-protein ligase RMA</fullName>
        <ecNumber evidence="11">2.3.2.27</ecNumber>
    </recommendedName>
    <alternativeName>
        <fullName evidence="11">Protein RING membrane-anchor</fullName>
    </alternativeName>
    <alternativeName>
        <fullName evidence="11">RING-type E3 ubiquitin transferase RMA</fullName>
    </alternativeName>
</protein>
<dbReference type="GO" id="GO:0008270">
    <property type="term" value="F:zinc ion binding"/>
    <property type="evidence" value="ECO:0007669"/>
    <property type="project" value="UniProtKB-KW"/>
</dbReference>
<evidence type="ECO:0000313" key="14">
    <source>
        <dbReference type="EMBL" id="WOL10133.1"/>
    </source>
</evidence>
<comment type="catalytic activity">
    <reaction evidence="1 11">
        <text>S-ubiquitinyl-[E2 ubiquitin-conjugating enzyme]-L-cysteine + [acceptor protein]-L-lysine = [E2 ubiquitin-conjugating enzyme]-L-cysteine + N(6)-ubiquitinyl-[acceptor protein]-L-lysine.</text>
        <dbReference type="EC" id="2.3.2.27"/>
    </reaction>
</comment>
<evidence type="ECO:0000256" key="2">
    <source>
        <dbReference type="ARBA" id="ARBA00004308"/>
    </source>
</evidence>
<keyword evidence="6 10" id="KW-0863">Zinc-finger</keyword>
<gene>
    <name evidence="14" type="ORF">Cni_G18887</name>
</gene>
<evidence type="ECO:0000259" key="13">
    <source>
        <dbReference type="PROSITE" id="PS50089"/>
    </source>
</evidence>
<dbReference type="PANTHER" id="PTHR12313">
    <property type="entry name" value="E3 UBIQUITIN-PROTEIN LIGASE RNF5-RELATED"/>
    <property type="match status" value="1"/>
</dbReference>
<feature type="transmembrane region" description="Helical" evidence="11">
    <location>
        <begin position="219"/>
        <end position="237"/>
    </location>
</feature>
<name>A0AAQ3KND9_9LILI</name>
<comment type="function">
    <text evidence="11">E3 ubiquitin-protein ligase.</text>
</comment>
<dbReference type="InterPro" id="IPR013083">
    <property type="entry name" value="Znf_RING/FYVE/PHD"/>
</dbReference>
<evidence type="ECO:0000313" key="15">
    <source>
        <dbReference type="Proteomes" id="UP001327560"/>
    </source>
</evidence>
<evidence type="ECO:0000256" key="9">
    <source>
        <dbReference type="ARBA" id="ARBA00023136"/>
    </source>
</evidence>
<dbReference type="SMART" id="SM00184">
    <property type="entry name" value="RING"/>
    <property type="match status" value="1"/>
</dbReference>
<evidence type="ECO:0000256" key="7">
    <source>
        <dbReference type="ARBA" id="ARBA00022786"/>
    </source>
</evidence>
<evidence type="ECO:0000256" key="12">
    <source>
        <dbReference type="SAM" id="MobiDB-lite"/>
    </source>
</evidence>
<evidence type="ECO:0000256" key="6">
    <source>
        <dbReference type="ARBA" id="ARBA00022771"/>
    </source>
</evidence>
<evidence type="ECO:0000256" key="4">
    <source>
        <dbReference type="ARBA" id="ARBA00022679"/>
    </source>
</evidence>
<feature type="domain" description="RING-type" evidence="13">
    <location>
        <begin position="34"/>
        <end position="77"/>
    </location>
</feature>
<keyword evidence="8 11" id="KW-0862">Zinc</keyword>
<keyword evidence="11" id="KW-0812">Transmembrane</keyword>
<dbReference type="EMBL" id="CP136895">
    <property type="protein sequence ID" value="WOL10133.1"/>
    <property type="molecule type" value="Genomic_DNA"/>
</dbReference>
<keyword evidence="11" id="KW-1133">Transmembrane helix</keyword>
<evidence type="ECO:0000256" key="5">
    <source>
        <dbReference type="ARBA" id="ARBA00022723"/>
    </source>
</evidence>
<sequence length="238" mass="26671">MDVHRGAEGAVEQRKKGELDVGASPATANGCFDCNICFDFAVDPVVTLCGHLYCWPCIYKWLQQAEGAAPQPCPVCKAILSEDSLVPLYGRGGHASEKSPQSLEIPRRPSPAHRDLIEHHEADQHPEVHLRYRHQQQQHHYDQSTGWDYTSPPVSPLGETRVIHSTAGGVLGGVAVAVLPWVFRNQEWGRLIQYSSPYYMGGNGSSPRLRRQEMELERSLHQIWVFLFCCALLCLVLF</sequence>
<dbReference type="EC" id="2.3.2.27" evidence="11"/>
<dbReference type="InterPro" id="IPR018957">
    <property type="entry name" value="Znf_C3HC4_RING-type"/>
</dbReference>
<keyword evidence="15" id="KW-1185">Reference proteome</keyword>
<dbReference type="Pfam" id="PF00097">
    <property type="entry name" value="zf-C3HC4"/>
    <property type="match status" value="1"/>
</dbReference>
<evidence type="ECO:0000256" key="3">
    <source>
        <dbReference type="ARBA" id="ARBA00004906"/>
    </source>
</evidence>
<dbReference type="GO" id="GO:0006511">
    <property type="term" value="P:ubiquitin-dependent protein catabolic process"/>
    <property type="evidence" value="ECO:0007669"/>
    <property type="project" value="UniProtKB-UniRule"/>
</dbReference>
<dbReference type="Proteomes" id="UP001327560">
    <property type="component" value="Chromosome 6"/>
</dbReference>
<dbReference type="PROSITE" id="PS00518">
    <property type="entry name" value="ZF_RING_1"/>
    <property type="match status" value="1"/>
</dbReference>
<comment type="domain">
    <text evidence="11">The RING-type zinc finger domain is responsible for E3 ligase activity.</text>
</comment>
<keyword evidence="5 11" id="KW-0479">Metal-binding</keyword>
<accession>A0AAQ3KND9</accession>